<dbReference type="PANTHER" id="PTHR24113">
    <property type="entry name" value="RAN GTPASE-ACTIVATING PROTEIN 1"/>
    <property type="match status" value="1"/>
</dbReference>
<dbReference type="GO" id="GO:0005829">
    <property type="term" value="C:cytosol"/>
    <property type="evidence" value="ECO:0007669"/>
    <property type="project" value="TreeGrafter"/>
</dbReference>
<feature type="compositionally biased region" description="Basic and acidic residues" evidence="4">
    <location>
        <begin position="518"/>
        <end position="535"/>
    </location>
</feature>
<sequence>MRSLRRCWGTRSSALFSCQRPWSLDAAMGAAQTSVEGLLNQVRQQAATSPVWSIDLSALLERCSTVGGHSPPSQEQLLCRVAATLASVLSAVEAPSVAALSVTLPTPGAAMTVLQLCRTTPLLSSLESLELVVDTAAVNTLQNSMESSGGHEVAALLRELAAYQRRNAGQSCWTSLSVRSRDTSAPSVLTVSSHAQQQRRAVQRMWDDTMVSALSELVATAPWTRVALCHIDLTPCSFRTRQRLWASLDSVHASLTVLDLTGMRHAHEFIASRQLCRLIRLSYLDFSHTQLSEDAVQRLLRDVQDGVGGWWLLQHLGLAQCEVSEAVVLLFHNQHEQHAKGEAPLLESLNVSSARLSCRAAFVMAMCLVQCPRLRHLQTRHCRLQPASVEDMAAGLQHATELQTWVLCFNKFGDEGVAALTKYARCWPSLTDMDLSRCRLTCASVHALSRALPEWNKLQSLRLVGNDLRWQPPQALSSSSSSGVESSRNGRDTSGLFAYDPAYMKTHGSSVKVPTSYELERRDRKEGRQRYKGTEELAEETVPVAPPLEALGEALSMCSQLRVLDLSDCAMADAQLVQLSTHFTGASLEELRLASNPLFATVPALDALVEVLWRTPNLSLLDLSFTALGDLGVSMMCDGTAGVDGGVLKAMPGLHTLLLSGCAVESLGWESLAAAVSQLTSLRHIALHHNRVSELALLEELLRQLVTVSTLRSVNLAWCVDSTEVVRRLQDCAECRALRKRGVQVLL</sequence>
<keyword evidence="2" id="KW-0433">Leucine-rich repeat</keyword>
<evidence type="ECO:0008006" key="6">
    <source>
        <dbReference type="Google" id="ProtNLM"/>
    </source>
</evidence>
<dbReference type="InterPro" id="IPR032675">
    <property type="entry name" value="LRR_dom_sf"/>
</dbReference>
<dbReference type="InterPro" id="IPR001611">
    <property type="entry name" value="Leu-rich_rpt"/>
</dbReference>
<dbReference type="SMART" id="SM00368">
    <property type="entry name" value="LRR_RI"/>
    <property type="match status" value="6"/>
</dbReference>
<feature type="region of interest" description="Disordered" evidence="4">
    <location>
        <begin position="514"/>
        <end position="539"/>
    </location>
</feature>
<protein>
    <recommendedName>
        <fullName evidence="6">Leucine-rich repeat protein</fullName>
    </recommendedName>
</protein>
<dbReference type="Pfam" id="PF13516">
    <property type="entry name" value="LRR_6"/>
    <property type="match status" value="2"/>
</dbReference>
<proteinExistence type="predicted"/>
<name>A0A1E1IVN7_LEIGU</name>
<dbReference type="PANTHER" id="PTHR24113:SF12">
    <property type="entry name" value="RAN GTPASE-ACTIVATING PROTEIN 1"/>
    <property type="match status" value="1"/>
</dbReference>
<dbReference type="GO" id="GO:0031267">
    <property type="term" value="F:small GTPase binding"/>
    <property type="evidence" value="ECO:0007669"/>
    <property type="project" value="TreeGrafter"/>
</dbReference>
<dbReference type="GO" id="GO:0048471">
    <property type="term" value="C:perinuclear region of cytoplasm"/>
    <property type="evidence" value="ECO:0007669"/>
    <property type="project" value="TreeGrafter"/>
</dbReference>
<keyword evidence="1" id="KW-0343">GTPase activation</keyword>
<dbReference type="PROSITE" id="PS51450">
    <property type="entry name" value="LRR"/>
    <property type="match status" value="1"/>
</dbReference>
<evidence type="ECO:0000313" key="5">
    <source>
        <dbReference type="EMBL" id="CCM15363.1"/>
    </source>
</evidence>
<dbReference type="Gene3D" id="3.80.10.10">
    <property type="entry name" value="Ribonuclease Inhibitor"/>
    <property type="match status" value="2"/>
</dbReference>
<dbReference type="InterPro" id="IPR027038">
    <property type="entry name" value="RanGap"/>
</dbReference>
<gene>
    <name evidence="5" type="primary">LgM4147LRVhigh.21.00990.00170</name>
    <name evidence="5" type="ORF">BN36_2128630</name>
</gene>
<dbReference type="GO" id="GO:0005096">
    <property type="term" value="F:GTPase activator activity"/>
    <property type="evidence" value="ECO:0007669"/>
    <property type="project" value="UniProtKB-KW"/>
</dbReference>
<organism evidence="5">
    <name type="scientific">Leishmania guyanensis</name>
    <dbReference type="NCBI Taxonomy" id="5670"/>
    <lineage>
        <taxon>Eukaryota</taxon>
        <taxon>Discoba</taxon>
        <taxon>Euglenozoa</taxon>
        <taxon>Kinetoplastea</taxon>
        <taxon>Metakinetoplastina</taxon>
        <taxon>Trypanosomatida</taxon>
        <taxon>Trypanosomatidae</taxon>
        <taxon>Leishmaniinae</taxon>
        <taxon>Leishmania</taxon>
        <taxon>Leishmania guyanensis species complex</taxon>
    </lineage>
</organism>
<dbReference type="EMBL" id="CALQ01000826">
    <property type="protein sequence ID" value="CCM15363.1"/>
    <property type="molecule type" value="Genomic_DNA"/>
</dbReference>
<dbReference type="GO" id="GO:0005634">
    <property type="term" value="C:nucleus"/>
    <property type="evidence" value="ECO:0007669"/>
    <property type="project" value="TreeGrafter"/>
</dbReference>
<evidence type="ECO:0000256" key="2">
    <source>
        <dbReference type="ARBA" id="ARBA00022614"/>
    </source>
</evidence>
<dbReference type="SUPFAM" id="SSF52047">
    <property type="entry name" value="RNI-like"/>
    <property type="match status" value="1"/>
</dbReference>
<evidence type="ECO:0000256" key="3">
    <source>
        <dbReference type="ARBA" id="ARBA00022737"/>
    </source>
</evidence>
<reference evidence="5" key="1">
    <citation type="submission" date="2012-08" db="EMBL/GenBank/DDBJ databases">
        <title>Comparative genomics of metastatic and non-metastatic Leishmania guyanensis provides insights into polygenic factors involved in Leishmania RNA virus infection.</title>
        <authorList>
            <person name="Smith D."/>
            <person name="Hertz-Fowler C."/>
            <person name="Martin R."/>
            <person name="Dickens N."/>
            <person name="Fasel N."/>
            <person name="Falquet L."/>
            <person name="Beverley S."/>
            <person name="Zangger H."/>
            <person name="Calderon-Copete S."/>
            <person name="Mottram J."/>
            <person name="Xenarios I."/>
        </authorList>
    </citation>
    <scope>NUCLEOTIDE SEQUENCE</scope>
    <source>
        <strain evidence="5">MHOM/BR/75/M4147/SSU:IR2SAT-LUC</strain>
    </source>
</reference>
<evidence type="ECO:0000256" key="1">
    <source>
        <dbReference type="ARBA" id="ARBA00022468"/>
    </source>
</evidence>
<dbReference type="GO" id="GO:0006913">
    <property type="term" value="P:nucleocytoplasmic transport"/>
    <property type="evidence" value="ECO:0007669"/>
    <property type="project" value="TreeGrafter"/>
</dbReference>
<keyword evidence="3" id="KW-0677">Repeat</keyword>
<accession>A0A1E1IVN7</accession>
<dbReference type="AlphaFoldDB" id="A0A1E1IVN7"/>
<evidence type="ECO:0000256" key="4">
    <source>
        <dbReference type="SAM" id="MobiDB-lite"/>
    </source>
</evidence>